<dbReference type="EMBL" id="CP080467">
    <property type="protein sequence ID" value="UNO49171.1"/>
    <property type="molecule type" value="Genomic_DNA"/>
</dbReference>
<keyword evidence="2" id="KW-0812">Transmembrane</keyword>
<feature type="region of interest" description="Disordered" evidence="1">
    <location>
        <begin position="174"/>
        <end position="219"/>
    </location>
</feature>
<dbReference type="Proteomes" id="UP000829401">
    <property type="component" value="Chromosome"/>
</dbReference>
<dbReference type="AlphaFoldDB" id="T0DUJ8"/>
<protein>
    <submittedName>
        <fullName evidence="3">Endolytic transglycosylase MltG</fullName>
    </submittedName>
</protein>
<proteinExistence type="predicted"/>
<keyword evidence="2" id="KW-0472">Membrane</keyword>
<name>T0DUJ8_ALIAG</name>
<dbReference type="Gene3D" id="3.30.1490.480">
    <property type="entry name" value="Endolytic murein transglycosylase"/>
    <property type="match status" value="1"/>
</dbReference>
<dbReference type="eggNOG" id="COG1559">
    <property type="taxonomic scope" value="Bacteria"/>
</dbReference>
<evidence type="ECO:0000256" key="2">
    <source>
        <dbReference type="SAM" id="Phobius"/>
    </source>
</evidence>
<gene>
    <name evidence="3" type="ORF">K1I37_00965</name>
</gene>
<dbReference type="STRING" id="1356854.N007_18095"/>
<accession>A0A9E6ZKI9</accession>
<sequence length="292" mass="31774">MQDAKLNSNPLIRSVIHTSFRTAVRDLGFPEIPKDSFQREISPYLRAPGSLFDDSPETLEKLWNAILRGEVVVTEMEGDTIVFYVRGSVGQRVLDVRLAWHGLQWHVTSVVSMYHRPLLRWNWFYRIAFAVSVVVAGIIGYAVHAPQSASKPATASTGQWDSVTTGVGQAKTTVNTTTNTTTSAVPQTGNDTSAASDNTTSNTTGNSTSGGTGHSTSSSASAYTFTLKPGMSIHDLSVFLHAHQLIHEPAVQFDMVLKNAGLDRTIRPGRYTFKPGMTKSQILHVIKSGPSK</sequence>
<reference evidence="4" key="1">
    <citation type="journal article" date="2022" name="G3 (Bethesda)">
        <title>Unveiling the complete genome sequence of Alicyclobacillus acidoterrestris DSM 3922T, a taint-producing strain.</title>
        <authorList>
            <person name="Leonardo I.C."/>
            <person name="Barreto Crespo M.T."/>
            <person name="Gaspar F.B."/>
        </authorList>
    </citation>
    <scope>NUCLEOTIDE SEQUENCE [LARGE SCALE GENOMIC DNA]</scope>
    <source>
        <strain evidence="4">DSM 3922</strain>
    </source>
</reference>
<keyword evidence="2" id="KW-1133">Transmembrane helix</keyword>
<evidence type="ECO:0000256" key="1">
    <source>
        <dbReference type="SAM" id="MobiDB-lite"/>
    </source>
</evidence>
<dbReference type="KEGG" id="aaco:K1I37_00965"/>
<feature type="transmembrane region" description="Helical" evidence="2">
    <location>
        <begin position="123"/>
        <end position="143"/>
    </location>
</feature>
<evidence type="ECO:0000313" key="4">
    <source>
        <dbReference type="Proteomes" id="UP000829401"/>
    </source>
</evidence>
<evidence type="ECO:0000313" key="3">
    <source>
        <dbReference type="EMBL" id="UNO49171.1"/>
    </source>
</evidence>
<dbReference type="RefSeq" id="WP_021294724.1">
    <property type="nucleotide sequence ID" value="NZ_AURB01000004.1"/>
</dbReference>
<feature type="compositionally biased region" description="Low complexity" evidence="1">
    <location>
        <begin position="190"/>
        <end position="207"/>
    </location>
</feature>
<keyword evidence="4" id="KW-1185">Reference proteome</keyword>
<dbReference type="OrthoDB" id="2372411at2"/>
<accession>T0DUJ8</accession>
<organism evidence="3 4">
    <name type="scientific">Alicyclobacillus acidoterrestris (strain ATCC 49025 / DSM 3922 / CIP 106132 / NCIMB 13137 / GD3B)</name>
    <dbReference type="NCBI Taxonomy" id="1356854"/>
    <lineage>
        <taxon>Bacteria</taxon>
        <taxon>Bacillati</taxon>
        <taxon>Bacillota</taxon>
        <taxon>Bacilli</taxon>
        <taxon>Bacillales</taxon>
        <taxon>Alicyclobacillaceae</taxon>
        <taxon>Alicyclobacillus</taxon>
    </lineage>
</organism>